<dbReference type="PANTHER" id="PTHR34995">
    <property type="entry name" value="DNA-DIRECTED RNA POLYMERASE SUBUNIT BETA"/>
    <property type="match status" value="1"/>
</dbReference>
<keyword evidence="6" id="KW-1185">Reference proteome</keyword>
<proteinExistence type="predicted"/>
<keyword evidence="3" id="KW-0548">Nucleotidyltransferase</keyword>
<reference evidence="5 6" key="1">
    <citation type="journal article" date="2023" name="BMC Biotechnol.">
        <title>Vitis rotundifolia cv Carlos genome sequencing.</title>
        <authorList>
            <person name="Huff M."/>
            <person name="Hulse-Kemp A."/>
            <person name="Scheffler B."/>
            <person name="Youngblood R."/>
            <person name="Simpson S."/>
            <person name="Babiker E."/>
            <person name="Staton M."/>
        </authorList>
    </citation>
    <scope>NUCLEOTIDE SEQUENCE [LARGE SCALE GENOMIC DNA]</scope>
    <source>
        <tissue evidence="5">Leaf</tissue>
    </source>
</reference>
<dbReference type="GO" id="GO:0016779">
    <property type="term" value="F:nucleotidyltransferase activity"/>
    <property type="evidence" value="ECO:0007669"/>
    <property type="project" value="UniProtKB-KW"/>
</dbReference>
<comment type="caution">
    <text evidence="5">The sequence shown here is derived from an EMBL/GenBank/DDBJ whole genome shotgun (WGS) entry which is preliminary data.</text>
</comment>
<evidence type="ECO:0000313" key="6">
    <source>
        <dbReference type="Proteomes" id="UP001168098"/>
    </source>
</evidence>
<name>A0AA38YMA9_VITRO</name>
<keyword evidence="4" id="KW-0804">Transcription</keyword>
<evidence type="ECO:0000256" key="2">
    <source>
        <dbReference type="ARBA" id="ARBA00022679"/>
    </source>
</evidence>
<evidence type="ECO:0000256" key="1">
    <source>
        <dbReference type="ARBA" id="ARBA00022478"/>
    </source>
</evidence>
<protein>
    <submittedName>
        <fullName evidence="5">Uncharacterized protein</fullName>
    </submittedName>
</protein>
<organism evidence="5 6">
    <name type="scientific">Vitis rotundifolia</name>
    <name type="common">Muscadine grape</name>
    <dbReference type="NCBI Taxonomy" id="103349"/>
    <lineage>
        <taxon>Eukaryota</taxon>
        <taxon>Viridiplantae</taxon>
        <taxon>Streptophyta</taxon>
        <taxon>Embryophyta</taxon>
        <taxon>Tracheophyta</taxon>
        <taxon>Spermatophyta</taxon>
        <taxon>Magnoliopsida</taxon>
        <taxon>eudicotyledons</taxon>
        <taxon>Gunneridae</taxon>
        <taxon>Pentapetalae</taxon>
        <taxon>rosids</taxon>
        <taxon>Vitales</taxon>
        <taxon>Vitaceae</taxon>
        <taxon>Viteae</taxon>
        <taxon>Vitis</taxon>
    </lineage>
</organism>
<keyword evidence="2" id="KW-0808">Transferase</keyword>
<evidence type="ECO:0000313" key="5">
    <source>
        <dbReference type="EMBL" id="KAJ9672989.1"/>
    </source>
</evidence>
<keyword evidence="1" id="KW-0240">DNA-directed RNA polymerase</keyword>
<dbReference type="GO" id="GO:0000428">
    <property type="term" value="C:DNA-directed RNA polymerase complex"/>
    <property type="evidence" value="ECO:0007669"/>
    <property type="project" value="UniProtKB-KW"/>
</dbReference>
<evidence type="ECO:0000256" key="3">
    <source>
        <dbReference type="ARBA" id="ARBA00022695"/>
    </source>
</evidence>
<sequence>MGPFNDVKYHNLIKESIKKDTPIPIWNSLGPLGTTLQIMNFYSFYHLITHNHILVTKYFQLDNSKQTFQTLIYYLMDENRITYNPNPCSNIILNPFNLNWYFLHHNYCEEASTIISLGYFICENILLEVRSIDSISINLQKRVKGWNEHITRILGIPWGFFIGAELTIAQSCISLVNKIQKVYRSQGV</sequence>
<dbReference type="EMBL" id="JARBHA010000019">
    <property type="protein sequence ID" value="KAJ9672989.1"/>
    <property type="molecule type" value="Genomic_DNA"/>
</dbReference>
<dbReference type="Proteomes" id="UP001168098">
    <property type="component" value="Unassembled WGS sequence"/>
</dbReference>
<dbReference type="AlphaFoldDB" id="A0AA38YMA9"/>
<accession>A0AA38YMA9</accession>
<gene>
    <name evidence="5" type="ORF">PVL29_026315</name>
</gene>
<dbReference type="PANTHER" id="PTHR34995:SF1">
    <property type="entry name" value="DNA-DIRECTED RNA POLYMERASE SUBUNIT BETA"/>
    <property type="match status" value="1"/>
</dbReference>
<evidence type="ECO:0000256" key="4">
    <source>
        <dbReference type="ARBA" id="ARBA00023163"/>
    </source>
</evidence>
<dbReference type="InterPro" id="IPR050254">
    <property type="entry name" value="RNA_pol_beta''_euk"/>
</dbReference>